<evidence type="ECO:0000256" key="6">
    <source>
        <dbReference type="ARBA" id="ARBA00022679"/>
    </source>
</evidence>
<feature type="domain" description="HAMP" evidence="18">
    <location>
        <begin position="280"/>
        <end position="332"/>
    </location>
</feature>
<evidence type="ECO:0000256" key="8">
    <source>
        <dbReference type="ARBA" id="ARBA00022741"/>
    </source>
</evidence>
<feature type="domain" description="Histidine kinase" evidence="17">
    <location>
        <begin position="347"/>
        <end position="564"/>
    </location>
</feature>
<evidence type="ECO:0000256" key="12">
    <source>
        <dbReference type="ARBA" id="ARBA00023012"/>
    </source>
</evidence>
<dbReference type="Pfam" id="PF00512">
    <property type="entry name" value="HisKA"/>
    <property type="match status" value="1"/>
</dbReference>
<evidence type="ECO:0000256" key="4">
    <source>
        <dbReference type="ARBA" id="ARBA00022475"/>
    </source>
</evidence>
<evidence type="ECO:0000313" key="20">
    <source>
        <dbReference type="Proteomes" id="UP000653674"/>
    </source>
</evidence>
<dbReference type="PANTHER" id="PTHR43547:SF2">
    <property type="entry name" value="HYBRID SIGNAL TRANSDUCTION HISTIDINE KINASE C"/>
    <property type="match status" value="1"/>
</dbReference>
<reference evidence="19" key="1">
    <citation type="submission" date="2021-01" db="EMBL/GenBank/DDBJ databases">
        <title>Whole genome shotgun sequence of Planosporangium flavigriseum NBRC 105377.</title>
        <authorList>
            <person name="Komaki H."/>
            <person name="Tamura T."/>
        </authorList>
    </citation>
    <scope>NUCLEOTIDE SEQUENCE</scope>
    <source>
        <strain evidence="19">NBRC 105377</strain>
    </source>
</reference>
<dbReference type="SMART" id="SM00304">
    <property type="entry name" value="HAMP"/>
    <property type="match status" value="1"/>
</dbReference>
<dbReference type="InterPro" id="IPR003594">
    <property type="entry name" value="HATPase_dom"/>
</dbReference>
<comment type="subcellular location">
    <subcellularLocation>
        <location evidence="2">Cell membrane</location>
        <topology evidence="2">Multi-pass membrane protein</topology>
    </subcellularLocation>
</comment>
<dbReference type="InterPro" id="IPR036097">
    <property type="entry name" value="HisK_dim/P_sf"/>
</dbReference>
<dbReference type="Gene3D" id="6.10.340.10">
    <property type="match status" value="1"/>
</dbReference>
<dbReference type="PANTHER" id="PTHR43547">
    <property type="entry name" value="TWO-COMPONENT HISTIDINE KINASE"/>
    <property type="match status" value="1"/>
</dbReference>
<evidence type="ECO:0000256" key="3">
    <source>
        <dbReference type="ARBA" id="ARBA00012438"/>
    </source>
</evidence>
<evidence type="ECO:0000256" key="10">
    <source>
        <dbReference type="ARBA" id="ARBA00022840"/>
    </source>
</evidence>
<dbReference type="SUPFAM" id="SSF47384">
    <property type="entry name" value="Homodimeric domain of signal transducing histidine kinase"/>
    <property type="match status" value="1"/>
</dbReference>
<evidence type="ECO:0000259" key="18">
    <source>
        <dbReference type="PROSITE" id="PS50885"/>
    </source>
</evidence>
<dbReference type="EC" id="2.7.13.3" evidence="3"/>
<keyword evidence="9 19" id="KW-0418">Kinase</keyword>
<keyword evidence="6" id="KW-0808">Transferase</keyword>
<evidence type="ECO:0000256" key="2">
    <source>
        <dbReference type="ARBA" id="ARBA00004651"/>
    </source>
</evidence>
<dbReference type="InterPro" id="IPR003661">
    <property type="entry name" value="HisK_dim/P_dom"/>
</dbReference>
<dbReference type="Pfam" id="PF02518">
    <property type="entry name" value="HATPase_c"/>
    <property type="match status" value="1"/>
</dbReference>
<dbReference type="SMART" id="SM00387">
    <property type="entry name" value="HATPase_c"/>
    <property type="match status" value="1"/>
</dbReference>
<comment type="caution">
    <text evidence="19">The sequence shown here is derived from an EMBL/GenBank/DDBJ whole genome shotgun (WGS) entry which is preliminary data.</text>
</comment>
<dbReference type="SUPFAM" id="SSF158472">
    <property type="entry name" value="HAMP domain-like"/>
    <property type="match status" value="1"/>
</dbReference>
<evidence type="ECO:0000259" key="17">
    <source>
        <dbReference type="PROSITE" id="PS50109"/>
    </source>
</evidence>
<evidence type="ECO:0000256" key="1">
    <source>
        <dbReference type="ARBA" id="ARBA00000085"/>
    </source>
</evidence>
<evidence type="ECO:0000256" key="9">
    <source>
        <dbReference type="ARBA" id="ARBA00022777"/>
    </source>
</evidence>
<evidence type="ECO:0000256" key="7">
    <source>
        <dbReference type="ARBA" id="ARBA00022692"/>
    </source>
</evidence>
<keyword evidence="12" id="KW-0902">Two-component regulatory system</keyword>
<name>A0A8J3PJZ7_9ACTN</name>
<feature type="transmembrane region" description="Helical" evidence="16">
    <location>
        <begin position="77"/>
        <end position="97"/>
    </location>
</feature>
<dbReference type="GO" id="GO:0005524">
    <property type="term" value="F:ATP binding"/>
    <property type="evidence" value="ECO:0007669"/>
    <property type="project" value="UniProtKB-KW"/>
</dbReference>
<keyword evidence="13 16" id="KW-0472">Membrane</keyword>
<dbReference type="PROSITE" id="PS50109">
    <property type="entry name" value="HIS_KIN"/>
    <property type="match status" value="1"/>
</dbReference>
<dbReference type="CDD" id="cd00082">
    <property type="entry name" value="HisKA"/>
    <property type="match status" value="1"/>
</dbReference>
<dbReference type="Gene3D" id="3.30.565.10">
    <property type="entry name" value="Histidine kinase-like ATPase, C-terminal domain"/>
    <property type="match status" value="1"/>
</dbReference>
<proteinExistence type="predicted"/>
<dbReference type="InterPro" id="IPR005467">
    <property type="entry name" value="His_kinase_dom"/>
</dbReference>
<evidence type="ECO:0000256" key="13">
    <source>
        <dbReference type="ARBA" id="ARBA00023136"/>
    </source>
</evidence>
<keyword evidence="8" id="KW-0547">Nucleotide-binding</keyword>
<dbReference type="AlphaFoldDB" id="A0A8J3PJZ7"/>
<dbReference type="PRINTS" id="PR00344">
    <property type="entry name" value="BCTRLSENSOR"/>
</dbReference>
<evidence type="ECO:0000256" key="5">
    <source>
        <dbReference type="ARBA" id="ARBA00022553"/>
    </source>
</evidence>
<feature type="transmembrane region" description="Helical" evidence="16">
    <location>
        <begin position="260"/>
        <end position="283"/>
    </location>
</feature>
<keyword evidence="11 16" id="KW-1133">Transmembrane helix</keyword>
<protein>
    <recommendedName>
        <fullName evidence="14">Sensor histidine kinase MtrB</fullName>
        <ecNumber evidence="3">2.7.13.3</ecNumber>
    </recommendedName>
</protein>
<dbReference type="SMART" id="SM00388">
    <property type="entry name" value="HisKA"/>
    <property type="match status" value="1"/>
</dbReference>
<dbReference type="InterPro" id="IPR036890">
    <property type="entry name" value="HATPase_C_sf"/>
</dbReference>
<sequence length="619" mass="66340">MSEPSHSDVITDGATAPHRLRRLVDARRLRRLVDARRLRRLVDAVQVRALSSGPLRHLPRAWARGRRSWRRSLQARIVSITLVLSALVVVVFGFVVASRITDGLLEAKVRSANKTVGQGATYAASQLRGVTQPGDPALLATVPAMVVALGNAEQSGQVQVVMRASDASLASLPTQLLAWPKAGAYEVVSSGRLAALRKEVSRGKVARQYLTANPDGRGERRYLVFGTPVNSSGAGGQLELYYLFPLDNEVATVDLVRTTLIATGVALVGLLAMVAALVTQLVVRPVRIAARTAQRLSAGLLDQRMEVRGEDDLARLAASFNQMAANLQRQIVRLEEMSRLQRRFTSDVSHELRTPLTTVRMAADLIFASREDFDPAVARSAELLQAELDRFEGLLTDLLEISRFDAGFALLDAEATDLVPVVLRAADGLASVGERAGCAVEVDVPDAPVIAEIDPRRIERVLRNLIGNAIEHSEGKPVCVTLAADDSAVAVTVRDRGVGLRPGEEKLVFNRFWRADPSRARQTGGSGLGLSISLEDARLHGGWLESWGAPGQGAQFRLTLPVRAGDRLVSAPLPLIPDDALPLPSLGGAQVTGARATSGTPAAMVTAGPDAFADEEPGR</sequence>
<gene>
    <name evidence="19" type="primary">mtrB_1</name>
    <name evidence="19" type="ORF">Pfl04_12300</name>
</gene>
<organism evidence="19 20">
    <name type="scientific">Planosporangium flavigriseum</name>
    <dbReference type="NCBI Taxonomy" id="373681"/>
    <lineage>
        <taxon>Bacteria</taxon>
        <taxon>Bacillati</taxon>
        <taxon>Actinomycetota</taxon>
        <taxon>Actinomycetes</taxon>
        <taxon>Micromonosporales</taxon>
        <taxon>Micromonosporaceae</taxon>
        <taxon>Planosporangium</taxon>
    </lineage>
</organism>
<dbReference type="GO" id="GO:0000155">
    <property type="term" value="F:phosphorelay sensor kinase activity"/>
    <property type="evidence" value="ECO:0007669"/>
    <property type="project" value="InterPro"/>
</dbReference>
<evidence type="ECO:0000256" key="11">
    <source>
        <dbReference type="ARBA" id="ARBA00022989"/>
    </source>
</evidence>
<dbReference type="FunFam" id="1.10.287.130:FF:000010">
    <property type="entry name" value="Two-component sensor histidine kinase"/>
    <property type="match status" value="1"/>
</dbReference>
<dbReference type="Gene3D" id="1.10.287.130">
    <property type="match status" value="1"/>
</dbReference>
<keyword evidence="20" id="KW-1185">Reference proteome</keyword>
<evidence type="ECO:0000256" key="15">
    <source>
        <dbReference type="SAM" id="MobiDB-lite"/>
    </source>
</evidence>
<dbReference type="CDD" id="cd00075">
    <property type="entry name" value="HATPase"/>
    <property type="match status" value="1"/>
</dbReference>
<dbReference type="InterPro" id="IPR003660">
    <property type="entry name" value="HAMP_dom"/>
</dbReference>
<dbReference type="InterPro" id="IPR004358">
    <property type="entry name" value="Sig_transdc_His_kin-like_C"/>
</dbReference>
<dbReference type="SUPFAM" id="SSF55874">
    <property type="entry name" value="ATPase domain of HSP90 chaperone/DNA topoisomerase II/histidine kinase"/>
    <property type="match status" value="1"/>
</dbReference>
<dbReference type="NCBIfam" id="NF040691">
    <property type="entry name" value="MtrAB_MtrB"/>
    <property type="match status" value="1"/>
</dbReference>
<evidence type="ECO:0000313" key="19">
    <source>
        <dbReference type="EMBL" id="GIG72826.1"/>
    </source>
</evidence>
<evidence type="ECO:0000256" key="14">
    <source>
        <dbReference type="ARBA" id="ARBA00035305"/>
    </source>
</evidence>
<dbReference type="Pfam" id="PF00672">
    <property type="entry name" value="HAMP"/>
    <property type="match status" value="1"/>
</dbReference>
<keyword evidence="4" id="KW-1003">Cell membrane</keyword>
<keyword evidence="7 16" id="KW-0812">Transmembrane</keyword>
<accession>A0A8J3PJZ7</accession>
<evidence type="ECO:0000256" key="16">
    <source>
        <dbReference type="SAM" id="Phobius"/>
    </source>
</evidence>
<keyword evidence="5" id="KW-0597">Phosphoprotein</keyword>
<dbReference type="CDD" id="cd06225">
    <property type="entry name" value="HAMP"/>
    <property type="match status" value="1"/>
</dbReference>
<keyword evidence="10" id="KW-0067">ATP-binding</keyword>
<dbReference type="PROSITE" id="PS50885">
    <property type="entry name" value="HAMP"/>
    <property type="match status" value="1"/>
</dbReference>
<dbReference type="InterPro" id="IPR047669">
    <property type="entry name" value="MtrAB_MtrB"/>
</dbReference>
<feature type="region of interest" description="Disordered" evidence="15">
    <location>
        <begin position="592"/>
        <end position="619"/>
    </location>
</feature>
<comment type="catalytic activity">
    <reaction evidence="1">
        <text>ATP + protein L-histidine = ADP + protein N-phospho-L-histidine.</text>
        <dbReference type="EC" id="2.7.13.3"/>
    </reaction>
</comment>
<dbReference type="FunFam" id="3.30.565.10:FF:000013">
    <property type="entry name" value="Two-component sensor histidine kinase"/>
    <property type="match status" value="1"/>
</dbReference>
<dbReference type="GO" id="GO:0005886">
    <property type="term" value="C:plasma membrane"/>
    <property type="evidence" value="ECO:0007669"/>
    <property type="project" value="UniProtKB-SubCell"/>
</dbReference>
<dbReference type="Proteomes" id="UP000653674">
    <property type="component" value="Unassembled WGS sequence"/>
</dbReference>
<dbReference type="EMBL" id="BONU01000005">
    <property type="protein sequence ID" value="GIG72826.1"/>
    <property type="molecule type" value="Genomic_DNA"/>
</dbReference>